<sequence length="181" mass="19811">MFSPTALLLPYAQATATQQAQALHYLQARLQRHFPTLPERLFVRTLAECRPTLLLTGTQVSFTHLELTQLVQYLGNAPELPVLDPPLYGWSALQLAQYILHTNELVVSALTELAGTLNIRCGPHLGALLRRLARPYPLAEQVVQAQLWGLPSSPRLPPGIPGGGPAPGSLVVEYLLQQLIS</sequence>
<reference evidence="1 2" key="1">
    <citation type="submission" date="2020-04" db="EMBL/GenBank/DDBJ databases">
        <title>Hymenobacter polaris sp. nov., isolated from Arctic soil.</title>
        <authorList>
            <person name="Dahal R.H."/>
        </authorList>
    </citation>
    <scope>NUCLEOTIDE SEQUENCE [LARGE SCALE GENOMIC DNA]</scope>
    <source>
        <strain evidence="1 2">RP-2-7</strain>
    </source>
</reference>
<protein>
    <submittedName>
        <fullName evidence="1">Uncharacterized protein</fullName>
    </submittedName>
</protein>
<comment type="caution">
    <text evidence="1">The sequence shown here is derived from an EMBL/GenBank/DDBJ whole genome shotgun (WGS) entry which is preliminary data.</text>
</comment>
<name>A0A7Y0AJ13_9BACT</name>
<evidence type="ECO:0000313" key="1">
    <source>
        <dbReference type="EMBL" id="NML68000.1"/>
    </source>
</evidence>
<organism evidence="1 2">
    <name type="scientific">Hymenobacter polaris</name>
    <dbReference type="NCBI Taxonomy" id="2682546"/>
    <lineage>
        <taxon>Bacteria</taxon>
        <taxon>Pseudomonadati</taxon>
        <taxon>Bacteroidota</taxon>
        <taxon>Cytophagia</taxon>
        <taxon>Cytophagales</taxon>
        <taxon>Hymenobacteraceae</taxon>
        <taxon>Hymenobacter</taxon>
    </lineage>
</organism>
<dbReference type="RefSeq" id="WP_169533700.1">
    <property type="nucleotide sequence ID" value="NZ_JABBGH010000004.1"/>
</dbReference>
<dbReference type="Proteomes" id="UP000559626">
    <property type="component" value="Unassembled WGS sequence"/>
</dbReference>
<dbReference type="EMBL" id="JABBGH010000004">
    <property type="protein sequence ID" value="NML68000.1"/>
    <property type="molecule type" value="Genomic_DNA"/>
</dbReference>
<gene>
    <name evidence="1" type="ORF">HHL22_22600</name>
</gene>
<accession>A0A7Y0AJ13</accession>
<keyword evidence="2" id="KW-1185">Reference proteome</keyword>
<proteinExistence type="predicted"/>
<evidence type="ECO:0000313" key="2">
    <source>
        <dbReference type="Proteomes" id="UP000559626"/>
    </source>
</evidence>
<dbReference type="AlphaFoldDB" id="A0A7Y0AJ13"/>